<feature type="transmembrane region" description="Helical" evidence="1">
    <location>
        <begin position="188"/>
        <end position="208"/>
    </location>
</feature>
<feature type="non-terminal residue" evidence="2">
    <location>
        <position position="392"/>
    </location>
</feature>
<keyword evidence="1" id="KW-0472">Membrane</keyword>
<feature type="transmembrane region" description="Helical" evidence="1">
    <location>
        <begin position="220"/>
        <end position="240"/>
    </location>
</feature>
<sequence>TRAWNKVRPIIQHGLMSLAVLDPRFTNTMISVSVWVEGTAADVQGRLFEEASMKVTQASSLAQRALVDISVAAGTLEPDARKVFQRMKITAQQTAELVRTGFRGLRGVAGSWEVLLAIGGLYLQYDSLAKNQEKAEAEIGPKAHEAKLALQGSQLGLLGGQIELIGLVLRSIPGAKGAAGTGVSLIKFGAIISAIAGIFDTAQAFAAAKRVLAAGDNRAGAIYIGAGFGFTVSTGVFVYAVFKPLILGPLGLAVMLALTAYAISKWAEGNESVALERWARRCCFGKADEKPAVFWGSPEYADIAFAELNAATLGVCAAINFESNRSINSATPRIGGLVSLELEHKLKFQVVLPSYSDECSAFRLVLVVHRHGDGTFPDFFGGETVLVEEYQA</sequence>
<evidence type="ECO:0000313" key="2">
    <source>
        <dbReference type="EMBL" id="MDF3869445.1"/>
    </source>
</evidence>
<keyword evidence="1" id="KW-0812">Transmembrane</keyword>
<comment type="caution">
    <text evidence="2">The sequence shown here is derived from an EMBL/GenBank/DDBJ whole genome shotgun (WGS) entry which is preliminary data.</text>
</comment>
<dbReference type="NCBIfam" id="NF041559">
    <property type="entry name" value="BTH_I2691_fam"/>
    <property type="match status" value="1"/>
</dbReference>
<dbReference type="RefSeq" id="WP_276234029.1">
    <property type="nucleotide sequence ID" value="NZ_JARJLO010000037.1"/>
</dbReference>
<feature type="non-terminal residue" evidence="2">
    <location>
        <position position="1"/>
    </location>
</feature>
<reference evidence="2" key="1">
    <citation type="submission" date="2023-03" db="EMBL/GenBank/DDBJ databases">
        <title>Draft assemblies of triclosan tolerant bacteria isolated from returned activated sludge.</title>
        <authorList>
            <person name="Van Hamelsveld S."/>
        </authorList>
    </citation>
    <scope>NUCLEOTIDE SEQUENCE</scope>
    <source>
        <strain evidence="2">GW210012_S60</strain>
    </source>
</reference>
<protein>
    <submittedName>
        <fullName evidence="2">T6SS effector BTH_I2691 family protein</fullName>
    </submittedName>
</protein>
<dbReference type="EMBL" id="JARJLO010000037">
    <property type="protein sequence ID" value="MDF3869445.1"/>
    <property type="molecule type" value="Genomic_DNA"/>
</dbReference>
<accession>A0AAW6PIP4</accession>
<evidence type="ECO:0000313" key="3">
    <source>
        <dbReference type="Proteomes" id="UP001217741"/>
    </source>
</evidence>
<dbReference type="InterPro" id="IPR048126">
    <property type="entry name" value="Toxin_VasX"/>
</dbReference>
<gene>
    <name evidence="2" type="ORF">P3W50_03080</name>
</gene>
<evidence type="ECO:0000256" key="1">
    <source>
        <dbReference type="SAM" id="Phobius"/>
    </source>
</evidence>
<proteinExistence type="predicted"/>
<feature type="transmembrane region" description="Helical" evidence="1">
    <location>
        <begin position="246"/>
        <end position="263"/>
    </location>
</feature>
<organism evidence="2 3">
    <name type="scientific">Pseudomonas putida</name>
    <name type="common">Arthrobacter siderocapsulatus</name>
    <dbReference type="NCBI Taxonomy" id="303"/>
    <lineage>
        <taxon>Bacteria</taxon>
        <taxon>Pseudomonadati</taxon>
        <taxon>Pseudomonadota</taxon>
        <taxon>Gammaproteobacteria</taxon>
        <taxon>Pseudomonadales</taxon>
        <taxon>Pseudomonadaceae</taxon>
        <taxon>Pseudomonas</taxon>
    </lineage>
</organism>
<dbReference type="Proteomes" id="UP001217741">
    <property type="component" value="Unassembled WGS sequence"/>
</dbReference>
<keyword evidence="1" id="KW-1133">Transmembrane helix</keyword>
<name>A0AAW6PIP4_PSEPU</name>
<dbReference type="AlphaFoldDB" id="A0AAW6PIP4"/>